<evidence type="ECO:0000313" key="7">
    <source>
        <dbReference type="EMBL" id="MFC6010937.1"/>
    </source>
</evidence>
<evidence type="ECO:0000256" key="2">
    <source>
        <dbReference type="ARBA" id="ARBA00023235"/>
    </source>
</evidence>
<dbReference type="CDD" id="cd00165">
    <property type="entry name" value="S4"/>
    <property type="match status" value="1"/>
</dbReference>
<dbReference type="InterPro" id="IPR018496">
    <property type="entry name" value="PsdUridine_synth_RsuA/RluB_CS"/>
</dbReference>
<feature type="compositionally biased region" description="Basic and acidic residues" evidence="5">
    <location>
        <begin position="139"/>
        <end position="156"/>
    </location>
</feature>
<dbReference type="InterPro" id="IPR050343">
    <property type="entry name" value="RsuA_PseudoU_synthase"/>
</dbReference>
<dbReference type="Pfam" id="PF00849">
    <property type="entry name" value="PseudoU_synth_2"/>
    <property type="match status" value="1"/>
</dbReference>
<comment type="similarity">
    <text evidence="1 4">Belongs to the pseudouridine synthase RsuA family.</text>
</comment>
<feature type="domain" description="RNA-binding S4" evidence="6">
    <location>
        <begin position="230"/>
        <end position="291"/>
    </location>
</feature>
<proteinExistence type="inferred from homology"/>
<dbReference type="PROSITE" id="PS50889">
    <property type="entry name" value="S4"/>
    <property type="match status" value="1"/>
</dbReference>
<keyword evidence="2 4" id="KW-0413">Isomerase</keyword>
<feature type="compositionally biased region" description="Basic residues" evidence="5">
    <location>
        <begin position="187"/>
        <end position="196"/>
    </location>
</feature>
<evidence type="ECO:0000259" key="6">
    <source>
        <dbReference type="SMART" id="SM00363"/>
    </source>
</evidence>
<dbReference type="RefSeq" id="WP_378601535.1">
    <property type="nucleotide sequence ID" value="NZ_JBHSQN010000002.1"/>
</dbReference>
<dbReference type="InterPro" id="IPR002942">
    <property type="entry name" value="S4_RNA-bd"/>
</dbReference>
<dbReference type="PANTHER" id="PTHR47683">
    <property type="entry name" value="PSEUDOURIDINE SYNTHASE FAMILY PROTEIN-RELATED"/>
    <property type="match status" value="1"/>
</dbReference>
<comment type="caution">
    <text evidence="7">The sequence shown here is derived from an EMBL/GenBank/DDBJ whole genome shotgun (WGS) entry which is preliminary data.</text>
</comment>
<evidence type="ECO:0000256" key="3">
    <source>
        <dbReference type="PROSITE-ProRule" id="PRU00182"/>
    </source>
</evidence>
<dbReference type="EMBL" id="JBHSQN010000002">
    <property type="protein sequence ID" value="MFC6010937.1"/>
    <property type="molecule type" value="Genomic_DNA"/>
</dbReference>
<dbReference type="NCBIfam" id="TIGR00093">
    <property type="entry name" value="pseudouridine synthase"/>
    <property type="match status" value="1"/>
</dbReference>
<dbReference type="Pfam" id="PF01479">
    <property type="entry name" value="S4"/>
    <property type="match status" value="1"/>
</dbReference>
<name>A0ABW1JND9_9NOCA</name>
<dbReference type="InterPro" id="IPR036986">
    <property type="entry name" value="S4_RNA-bd_sf"/>
</dbReference>
<dbReference type="CDD" id="cd02870">
    <property type="entry name" value="PseudoU_synth_RsuA_like"/>
    <property type="match status" value="1"/>
</dbReference>
<dbReference type="Gene3D" id="3.10.290.10">
    <property type="entry name" value="RNA-binding S4 domain"/>
    <property type="match status" value="1"/>
</dbReference>
<feature type="compositionally biased region" description="Gly residues" evidence="5">
    <location>
        <begin position="38"/>
        <end position="54"/>
    </location>
</feature>
<reference evidence="8" key="1">
    <citation type="journal article" date="2019" name="Int. J. Syst. Evol. Microbiol.">
        <title>The Global Catalogue of Microorganisms (GCM) 10K type strain sequencing project: providing services to taxonomists for standard genome sequencing and annotation.</title>
        <authorList>
            <consortium name="The Broad Institute Genomics Platform"/>
            <consortium name="The Broad Institute Genome Sequencing Center for Infectious Disease"/>
            <person name="Wu L."/>
            <person name="Ma J."/>
        </authorList>
    </citation>
    <scope>NUCLEOTIDE SEQUENCE [LARGE SCALE GENOMIC DNA]</scope>
    <source>
        <strain evidence="8">CCUG 36956</strain>
    </source>
</reference>
<dbReference type="PANTHER" id="PTHR47683:SF2">
    <property type="entry name" value="RNA-BINDING S4 DOMAIN-CONTAINING PROTEIN"/>
    <property type="match status" value="1"/>
</dbReference>
<keyword evidence="8" id="KW-1185">Reference proteome</keyword>
<evidence type="ECO:0000313" key="8">
    <source>
        <dbReference type="Proteomes" id="UP001596223"/>
    </source>
</evidence>
<feature type="compositionally biased region" description="Polar residues" evidence="5">
    <location>
        <begin position="173"/>
        <end position="182"/>
    </location>
</feature>
<dbReference type="SUPFAM" id="SSF55120">
    <property type="entry name" value="Pseudouridine synthase"/>
    <property type="match status" value="1"/>
</dbReference>
<keyword evidence="3" id="KW-0694">RNA-binding</keyword>
<dbReference type="InterPro" id="IPR000748">
    <property type="entry name" value="PsdUridine_synth_RsuA/RluB/E/F"/>
</dbReference>
<evidence type="ECO:0000256" key="5">
    <source>
        <dbReference type="SAM" id="MobiDB-lite"/>
    </source>
</evidence>
<dbReference type="Gene3D" id="3.30.2350.10">
    <property type="entry name" value="Pseudouridine synthase"/>
    <property type="match status" value="1"/>
</dbReference>
<protein>
    <recommendedName>
        <fullName evidence="4">Pseudouridine synthase</fullName>
        <ecNumber evidence="4">5.4.99.-</ecNumber>
    </recommendedName>
</protein>
<dbReference type="InterPro" id="IPR020103">
    <property type="entry name" value="PsdUridine_synth_cat_dom_sf"/>
</dbReference>
<dbReference type="PROSITE" id="PS01149">
    <property type="entry name" value="PSI_RSU"/>
    <property type="match status" value="1"/>
</dbReference>
<evidence type="ECO:0000256" key="1">
    <source>
        <dbReference type="ARBA" id="ARBA00008348"/>
    </source>
</evidence>
<organism evidence="7 8">
    <name type="scientific">Nocardia lasii</name>
    <dbReference type="NCBI Taxonomy" id="1616107"/>
    <lineage>
        <taxon>Bacteria</taxon>
        <taxon>Bacillati</taxon>
        <taxon>Actinomycetota</taxon>
        <taxon>Actinomycetes</taxon>
        <taxon>Mycobacteriales</taxon>
        <taxon>Nocardiaceae</taxon>
        <taxon>Nocardia</taxon>
    </lineage>
</organism>
<feature type="compositionally biased region" description="Basic and acidic residues" evidence="5">
    <location>
        <begin position="1"/>
        <end position="19"/>
    </location>
</feature>
<sequence length="471" mass="50406">MNNSARRDGTPDRRSRSDQPRSGANRTAGNRGGDARTGQGGAAGRRGTGAGGYQRGNQTAARSAGSFQRDAESGGRGGYQRDDRRGGAAGGDRRGSSPGGYQRDDRRSAPTGRGASAGGYQRDDRRGAPARGASAGGYQRDDRRGGPGSGQRDDRPGTGGYPRGDVQRGGTAGQRSGASAGTQAFAARKKSAKPQKKVVAPTILNNAKPARHQHSDATEGPKKLPWGEGERLQKVLAKAGVASRRAAEEMIAAGRVEVDGKIVREQGLRIDAENAVVRVDGTRVVVRDELVHLVLNKPRGWQSTMSDDLGRPCVGDIIAERIAAGQRLFHVGRLDADTEGLLLVTNDGEMAHRLMHPSFEVPKTYLATVDGEVNYRLVGKRLREGVELEDGPAKVDKFVVLEAYQGRSLVKLVLHEGRKHIVRRLLDEVGHPVIRLVRTHLGPVALGDQRPGTLRVLGRDEIGKLYEAVQL</sequence>
<feature type="compositionally biased region" description="Basic and acidic residues" evidence="5">
    <location>
        <begin position="213"/>
        <end position="222"/>
    </location>
</feature>
<feature type="region of interest" description="Disordered" evidence="5">
    <location>
        <begin position="1"/>
        <end position="226"/>
    </location>
</feature>
<dbReference type="SUPFAM" id="SSF55174">
    <property type="entry name" value="Alpha-L RNA-binding motif"/>
    <property type="match status" value="1"/>
</dbReference>
<feature type="compositionally biased region" description="Basic and acidic residues" evidence="5">
    <location>
        <begin position="69"/>
        <end position="95"/>
    </location>
</feature>
<dbReference type="Proteomes" id="UP001596223">
    <property type="component" value="Unassembled WGS sequence"/>
</dbReference>
<dbReference type="EC" id="5.4.99.-" evidence="4"/>
<evidence type="ECO:0000256" key="4">
    <source>
        <dbReference type="RuleBase" id="RU003887"/>
    </source>
</evidence>
<dbReference type="InterPro" id="IPR006145">
    <property type="entry name" value="PsdUridine_synth_RsuA/RluA"/>
</dbReference>
<accession>A0ABW1JND9</accession>
<dbReference type="SMART" id="SM00363">
    <property type="entry name" value="S4"/>
    <property type="match status" value="1"/>
</dbReference>
<gene>
    <name evidence="7" type="ORF">ACFP3H_07730</name>
</gene>